<reference evidence="1 2" key="1">
    <citation type="journal article" date="2016" name="Nat. Commun.">
        <title>Thousands of microbial genomes shed light on interconnected biogeochemical processes in an aquifer system.</title>
        <authorList>
            <person name="Anantharaman K."/>
            <person name="Brown C.T."/>
            <person name="Hug L.A."/>
            <person name="Sharon I."/>
            <person name="Castelle C.J."/>
            <person name="Probst A.J."/>
            <person name="Thomas B.C."/>
            <person name="Singh A."/>
            <person name="Wilkins M.J."/>
            <person name="Karaoz U."/>
            <person name="Brodie E.L."/>
            <person name="Williams K.H."/>
            <person name="Hubbard S.S."/>
            <person name="Banfield J.F."/>
        </authorList>
    </citation>
    <scope>NUCLEOTIDE SEQUENCE [LARGE SCALE GENOMIC DNA]</scope>
</reference>
<dbReference type="Pfam" id="PF13557">
    <property type="entry name" value="Phenol_MetA_deg"/>
    <property type="match status" value="1"/>
</dbReference>
<dbReference type="Proteomes" id="UP000177905">
    <property type="component" value="Unassembled WGS sequence"/>
</dbReference>
<sequence>MSYGIFRRVFVLMLILFNLFSSSYGYRPFGTEDASVCGLKVSQLEASIDYLKWNSGDKESFLLFVPIYGITENCELSFEVPYMFHHLQNSAYNDGISDINLVVKYLLLPEDLKHGALAIKTVLKTDTGDFNMGLGSGDKDLSFVLAYSQIFKQLTMHYNLGYTFIGKSKDENLRNIFLYGIAFDYSFNQCFSIVSELNGNRHPDSTQPEDPRNFMVGIIFKKYEKAIFDVASRWGLSASSPDWNMTSGVSLTF</sequence>
<evidence type="ECO:0000313" key="1">
    <source>
        <dbReference type="EMBL" id="OGC14527.1"/>
    </source>
</evidence>
<proteinExistence type="predicted"/>
<evidence type="ECO:0008006" key="3">
    <source>
        <dbReference type="Google" id="ProtNLM"/>
    </source>
</evidence>
<name>A0A1F4S2C3_UNCSA</name>
<dbReference type="InterPro" id="IPR025737">
    <property type="entry name" value="FApF"/>
</dbReference>
<protein>
    <recommendedName>
        <fullName evidence="3">Transporter</fullName>
    </recommendedName>
</protein>
<evidence type="ECO:0000313" key="2">
    <source>
        <dbReference type="Proteomes" id="UP000177905"/>
    </source>
</evidence>
<organism evidence="1 2">
    <name type="scientific">candidate division WOR-1 bacterium RIFOXYB2_FULL_36_35</name>
    <dbReference type="NCBI Taxonomy" id="1802578"/>
    <lineage>
        <taxon>Bacteria</taxon>
        <taxon>Bacillati</taxon>
        <taxon>Saganbacteria</taxon>
    </lineage>
</organism>
<gene>
    <name evidence="1" type="ORF">A2290_00010</name>
</gene>
<dbReference type="EMBL" id="MEUA01000035">
    <property type="protein sequence ID" value="OGC14527.1"/>
    <property type="molecule type" value="Genomic_DNA"/>
</dbReference>
<accession>A0A1F4S2C3</accession>
<dbReference type="AlphaFoldDB" id="A0A1F4S2C3"/>
<comment type="caution">
    <text evidence="1">The sequence shown here is derived from an EMBL/GenBank/DDBJ whole genome shotgun (WGS) entry which is preliminary data.</text>
</comment>